<comment type="pathway">
    <text evidence="2 13">Glycolipid biosynthesis; lipid IV(A) biosynthesis; lipid IV(A) from (3R)-3-hydroxytetradecanoyl-[acyl-carrier-protein] and UDP-N-acetyl-alpha-D-glucosamine: step 6/6.</text>
</comment>
<dbReference type="GO" id="GO:0005886">
    <property type="term" value="C:plasma membrane"/>
    <property type="evidence" value="ECO:0007669"/>
    <property type="project" value="TreeGrafter"/>
</dbReference>
<reference evidence="14 15" key="1">
    <citation type="submission" date="2020-08" db="EMBL/GenBank/DDBJ databases">
        <title>Genome sequence of Diaphorobacter aerolatus KACC 16536T.</title>
        <authorList>
            <person name="Hyun D.-W."/>
            <person name="Bae J.-W."/>
        </authorList>
    </citation>
    <scope>NUCLEOTIDE SEQUENCE [LARGE SCALE GENOMIC DNA]</scope>
    <source>
        <strain evidence="14 15">KACC 16536</strain>
    </source>
</reference>
<comment type="function">
    <text evidence="1 13">Transfers the gamma-phosphate of ATP to the 4'-position of a tetraacyldisaccharide 1-phosphate intermediate (termed DS-1-P) to form tetraacyldisaccharide 1,4'-bis-phosphate (lipid IVA).</text>
</comment>
<dbReference type="GO" id="GO:0009245">
    <property type="term" value="P:lipid A biosynthetic process"/>
    <property type="evidence" value="ECO:0007669"/>
    <property type="project" value="UniProtKB-UniRule"/>
</dbReference>
<dbReference type="GO" id="GO:0009244">
    <property type="term" value="P:lipopolysaccharide core region biosynthetic process"/>
    <property type="evidence" value="ECO:0007669"/>
    <property type="project" value="TreeGrafter"/>
</dbReference>
<evidence type="ECO:0000256" key="13">
    <source>
        <dbReference type="HAMAP-Rule" id="MF_00409"/>
    </source>
</evidence>
<dbReference type="AlphaFoldDB" id="A0A7H0GKA8"/>
<evidence type="ECO:0000256" key="11">
    <source>
        <dbReference type="ARBA" id="ARBA00023098"/>
    </source>
</evidence>
<evidence type="ECO:0000256" key="4">
    <source>
        <dbReference type="ARBA" id="ARBA00016436"/>
    </source>
</evidence>
<keyword evidence="9 13" id="KW-0418">Kinase</keyword>
<evidence type="ECO:0000256" key="12">
    <source>
        <dbReference type="ARBA" id="ARBA00029757"/>
    </source>
</evidence>
<evidence type="ECO:0000256" key="8">
    <source>
        <dbReference type="ARBA" id="ARBA00022741"/>
    </source>
</evidence>
<organism evidence="14 15">
    <name type="scientific">Diaphorobacter aerolatus</name>
    <dbReference type="NCBI Taxonomy" id="1288495"/>
    <lineage>
        <taxon>Bacteria</taxon>
        <taxon>Pseudomonadati</taxon>
        <taxon>Pseudomonadota</taxon>
        <taxon>Betaproteobacteria</taxon>
        <taxon>Burkholderiales</taxon>
        <taxon>Comamonadaceae</taxon>
        <taxon>Diaphorobacter</taxon>
    </lineage>
</organism>
<evidence type="ECO:0000256" key="9">
    <source>
        <dbReference type="ARBA" id="ARBA00022777"/>
    </source>
</evidence>
<comment type="catalytic activity">
    <reaction evidence="13">
        <text>a lipid A disaccharide + ATP = a lipid IVA + ADP + H(+)</text>
        <dbReference type="Rhea" id="RHEA:67840"/>
        <dbReference type="ChEBI" id="CHEBI:15378"/>
        <dbReference type="ChEBI" id="CHEBI:30616"/>
        <dbReference type="ChEBI" id="CHEBI:176343"/>
        <dbReference type="ChEBI" id="CHEBI:176425"/>
        <dbReference type="ChEBI" id="CHEBI:456216"/>
        <dbReference type="EC" id="2.7.1.130"/>
    </reaction>
</comment>
<dbReference type="GO" id="GO:0009029">
    <property type="term" value="F:lipid-A 4'-kinase activity"/>
    <property type="evidence" value="ECO:0007669"/>
    <property type="project" value="UniProtKB-UniRule"/>
</dbReference>
<protein>
    <recommendedName>
        <fullName evidence="4 13">Tetraacyldisaccharide 4'-kinase</fullName>
        <ecNumber evidence="3 13">2.7.1.130</ecNumber>
    </recommendedName>
    <alternativeName>
        <fullName evidence="12 13">Lipid A 4'-kinase</fullName>
    </alternativeName>
</protein>
<comment type="similarity">
    <text evidence="13">Belongs to the LpxK family.</text>
</comment>
<evidence type="ECO:0000256" key="5">
    <source>
        <dbReference type="ARBA" id="ARBA00022516"/>
    </source>
</evidence>
<keyword evidence="8 13" id="KW-0547">Nucleotide-binding</keyword>
<dbReference type="KEGG" id="daer:H9K75_00160"/>
<dbReference type="PANTHER" id="PTHR42724:SF1">
    <property type="entry name" value="TETRAACYLDISACCHARIDE 4'-KINASE, MITOCHONDRIAL-RELATED"/>
    <property type="match status" value="1"/>
</dbReference>
<accession>A0A7H0GKA8</accession>
<dbReference type="InterPro" id="IPR027417">
    <property type="entry name" value="P-loop_NTPase"/>
</dbReference>
<keyword evidence="7 13" id="KW-0808">Transferase</keyword>
<dbReference type="GO" id="GO:0005524">
    <property type="term" value="F:ATP binding"/>
    <property type="evidence" value="ECO:0007669"/>
    <property type="project" value="UniProtKB-UniRule"/>
</dbReference>
<proteinExistence type="inferred from homology"/>
<gene>
    <name evidence="13" type="primary">lpxK</name>
    <name evidence="14" type="ORF">H9K75_00160</name>
</gene>
<dbReference type="Pfam" id="PF02606">
    <property type="entry name" value="LpxK"/>
    <property type="match status" value="1"/>
</dbReference>
<evidence type="ECO:0000256" key="10">
    <source>
        <dbReference type="ARBA" id="ARBA00022840"/>
    </source>
</evidence>
<evidence type="ECO:0000256" key="2">
    <source>
        <dbReference type="ARBA" id="ARBA00004870"/>
    </source>
</evidence>
<dbReference type="Proteomes" id="UP000516028">
    <property type="component" value="Chromosome"/>
</dbReference>
<keyword evidence="15" id="KW-1185">Reference proteome</keyword>
<keyword evidence="6 13" id="KW-0441">Lipid A biosynthesis</keyword>
<sequence>MAGNASSALRQSWQRRGALACLLWPVSKLYAALTALRRMLYRSGHLASTRLPVPVITVGNVIAGGAGKTPVTMAVVRHLQSRGFRPGVVSRGYGRQTADCRAVTEKSTPNEVGDEPLLLARALDVPVFVARQRADAAKALLVEHPEVNVIVCDDGLQHLALQRDIEICVFNDEGIGNGWLLPAGPLREPWPRKVDLVLHAGHAPGGAAPQFALSRELAEHAVTAQGVRVPLDSLRGQDVNALAAIARPEEFFAMLRARGLKLARTFALPDHADLTHWQAAGDASLPLLCTEKDAIKLWRTVPDALAVPLQVHLPAAFFDALDGLLRRYHPPLAQ</sequence>
<name>A0A7H0GKA8_9BURK</name>
<dbReference type="EMBL" id="CP060783">
    <property type="protein sequence ID" value="QNP48724.1"/>
    <property type="molecule type" value="Genomic_DNA"/>
</dbReference>
<evidence type="ECO:0000313" key="14">
    <source>
        <dbReference type="EMBL" id="QNP48724.1"/>
    </source>
</evidence>
<evidence type="ECO:0000256" key="1">
    <source>
        <dbReference type="ARBA" id="ARBA00002274"/>
    </source>
</evidence>
<dbReference type="NCBIfam" id="TIGR00682">
    <property type="entry name" value="lpxK"/>
    <property type="match status" value="1"/>
</dbReference>
<dbReference type="UniPathway" id="UPA00359">
    <property type="reaction ID" value="UER00482"/>
</dbReference>
<keyword evidence="10 13" id="KW-0067">ATP-binding</keyword>
<dbReference type="InterPro" id="IPR003758">
    <property type="entry name" value="LpxK"/>
</dbReference>
<evidence type="ECO:0000256" key="3">
    <source>
        <dbReference type="ARBA" id="ARBA00012071"/>
    </source>
</evidence>
<keyword evidence="5 13" id="KW-0444">Lipid biosynthesis</keyword>
<evidence type="ECO:0000256" key="6">
    <source>
        <dbReference type="ARBA" id="ARBA00022556"/>
    </source>
</evidence>
<dbReference type="HAMAP" id="MF_00409">
    <property type="entry name" value="LpxK"/>
    <property type="match status" value="1"/>
</dbReference>
<keyword evidence="11 13" id="KW-0443">Lipid metabolism</keyword>
<dbReference type="SUPFAM" id="SSF52540">
    <property type="entry name" value="P-loop containing nucleoside triphosphate hydrolases"/>
    <property type="match status" value="1"/>
</dbReference>
<evidence type="ECO:0000256" key="7">
    <source>
        <dbReference type="ARBA" id="ARBA00022679"/>
    </source>
</evidence>
<dbReference type="PANTHER" id="PTHR42724">
    <property type="entry name" value="TETRAACYLDISACCHARIDE 4'-KINASE"/>
    <property type="match status" value="1"/>
</dbReference>
<evidence type="ECO:0000313" key="15">
    <source>
        <dbReference type="Proteomes" id="UP000516028"/>
    </source>
</evidence>
<dbReference type="RefSeq" id="WP_187724319.1">
    <property type="nucleotide sequence ID" value="NZ_CP060783.1"/>
</dbReference>
<dbReference type="EC" id="2.7.1.130" evidence="3 13"/>
<feature type="binding site" evidence="13">
    <location>
        <begin position="62"/>
        <end position="69"/>
    </location>
    <ligand>
        <name>ATP</name>
        <dbReference type="ChEBI" id="CHEBI:30616"/>
    </ligand>
</feature>